<evidence type="ECO:0000313" key="10">
    <source>
        <dbReference type="Proteomes" id="UP000269221"/>
    </source>
</evidence>
<dbReference type="InterPro" id="IPR039398">
    <property type="entry name" value="Deltex_fam"/>
</dbReference>
<feature type="domain" description="Deltex C-terminal" evidence="8">
    <location>
        <begin position="192"/>
        <end position="266"/>
    </location>
</feature>
<keyword evidence="5" id="KW-0963">Cytoplasm</keyword>
<feature type="region of interest" description="Disordered" evidence="6">
    <location>
        <begin position="46"/>
        <end position="130"/>
    </location>
</feature>
<comment type="caution">
    <text evidence="9">The sequence shown here is derived from an EMBL/GenBank/DDBJ whole genome shotgun (WGS) entry which is preliminary data.</text>
</comment>
<evidence type="ECO:0000256" key="6">
    <source>
        <dbReference type="SAM" id="MobiDB-lite"/>
    </source>
</evidence>
<comment type="subcellular location">
    <subcellularLocation>
        <location evidence="5">Cytoplasm</location>
    </subcellularLocation>
</comment>
<keyword evidence="3 5" id="KW-0808">Transferase</keyword>
<evidence type="ECO:0000256" key="1">
    <source>
        <dbReference type="ARBA" id="ARBA00000900"/>
    </source>
</evidence>
<keyword evidence="7" id="KW-1133">Transmembrane helix</keyword>
<dbReference type="Gene3D" id="3.30.390.130">
    <property type="match status" value="1"/>
</dbReference>
<dbReference type="AlphaFoldDB" id="A0A3M0LBT3"/>
<dbReference type="OrthoDB" id="527344at2759"/>
<evidence type="ECO:0000256" key="5">
    <source>
        <dbReference type="RuleBase" id="RU367105"/>
    </source>
</evidence>
<dbReference type="PANTHER" id="PTHR12622">
    <property type="entry name" value="DELTEX-RELATED"/>
    <property type="match status" value="1"/>
</dbReference>
<gene>
    <name evidence="9" type="ORF">DUI87_00126</name>
</gene>
<evidence type="ECO:0000256" key="4">
    <source>
        <dbReference type="ARBA" id="ARBA00022723"/>
    </source>
</evidence>
<keyword evidence="5" id="KW-0862">Zinc</keyword>
<feature type="region of interest" description="Disordered" evidence="6">
    <location>
        <begin position="261"/>
        <end position="309"/>
    </location>
</feature>
<proteinExistence type="inferred from homology"/>
<evidence type="ECO:0000256" key="7">
    <source>
        <dbReference type="SAM" id="Phobius"/>
    </source>
</evidence>
<keyword evidence="7" id="KW-0472">Membrane</keyword>
<dbReference type="GO" id="GO:0016567">
    <property type="term" value="P:protein ubiquitination"/>
    <property type="evidence" value="ECO:0007669"/>
    <property type="project" value="UniProtKB-UniRule"/>
</dbReference>
<accession>A0A3M0LBT3</accession>
<keyword evidence="4 5" id="KW-0479">Metal-binding</keyword>
<dbReference type="Proteomes" id="UP000269221">
    <property type="component" value="Unassembled WGS sequence"/>
</dbReference>
<dbReference type="UniPathway" id="UPA00143"/>
<organism evidence="9 10">
    <name type="scientific">Hirundo rustica rustica</name>
    <dbReference type="NCBI Taxonomy" id="333673"/>
    <lineage>
        <taxon>Eukaryota</taxon>
        <taxon>Metazoa</taxon>
        <taxon>Chordata</taxon>
        <taxon>Craniata</taxon>
        <taxon>Vertebrata</taxon>
        <taxon>Euteleostomi</taxon>
        <taxon>Archelosauria</taxon>
        <taxon>Archosauria</taxon>
        <taxon>Dinosauria</taxon>
        <taxon>Saurischia</taxon>
        <taxon>Theropoda</taxon>
        <taxon>Coelurosauria</taxon>
        <taxon>Aves</taxon>
        <taxon>Neognathae</taxon>
        <taxon>Neoaves</taxon>
        <taxon>Telluraves</taxon>
        <taxon>Australaves</taxon>
        <taxon>Passeriformes</taxon>
        <taxon>Sylvioidea</taxon>
        <taxon>Hirundinidae</taxon>
        <taxon>Hirundo</taxon>
    </lineage>
</organism>
<dbReference type="InterPro" id="IPR039396">
    <property type="entry name" value="Deltex_C"/>
</dbReference>
<evidence type="ECO:0000256" key="3">
    <source>
        <dbReference type="ARBA" id="ARBA00022679"/>
    </source>
</evidence>
<dbReference type="GO" id="GO:0061630">
    <property type="term" value="F:ubiquitin protein ligase activity"/>
    <property type="evidence" value="ECO:0007669"/>
    <property type="project" value="UniProtKB-UniRule"/>
</dbReference>
<evidence type="ECO:0000313" key="9">
    <source>
        <dbReference type="EMBL" id="RMC22868.1"/>
    </source>
</evidence>
<name>A0A3M0LBT3_HIRRU</name>
<keyword evidence="10" id="KW-1185">Reference proteome</keyword>
<feature type="transmembrane region" description="Helical" evidence="7">
    <location>
        <begin position="339"/>
        <end position="361"/>
    </location>
</feature>
<dbReference type="Pfam" id="PF18102">
    <property type="entry name" value="DTC"/>
    <property type="match status" value="1"/>
</dbReference>
<dbReference type="STRING" id="333673.A0A3M0LBT3"/>
<dbReference type="GO" id="GO:0008270">
    <property type="term" value="F:zinc ion binding"/>
    <property type="evidence" value="ECO:0007669"/>
    <property type="project" value="UniProtKB-KW"/>
</dbReference>
<keyword evidence="7" id="KW-0812">Transmembrane</keyword>
<comment type="pathway">
    <text evidence="2 5">Protein modification; protein ubiquitination.</text>
</comment>
<dbReference type="EMBL" id="QRBI01000015">
    <property type="protein sequence ID" value="RMC22868.1"/>
    <property type="molecule type" value="Genomic_DNA"/>
</dbReference>
<keyword evidence="5" id="KW-0863">Zinc-finger</keyword>
<dbReference type="GO" id="GO:0005737">
    <property type="term" value="C:cytoplasm"/>
    <property type="evidence" value="ECO:0007669"/>
    <property type="project" value="UniProtKB-SubCell"/>
</dbReference>
<reference evidence="9 10" key="1">
    <citation type="submission" date="2018-07" db="EMBL/GenBank/DDBJ databases">
        <title>A high quality draft genome assembly of the barn swallow (H. rustica rustica).</title>
        <authorList>
            <person name="Formenti G."/>
            <person name="Chiara M."/>
            <person name="Poveda L."/>
            <person name="Francoijs K.-J."/>
            <person name="Bonisoli-Alquati A."/>
            <person name="Canova L."/>
            <person name="Gianfranceschi L."/>
            <person name="Horner D.S."/>
            <person name="Saino N."/>
        </authorList>
    </citation>
    <scope>NUCLEOTIDE SEQUENCE [LARGE SCALE GENOMIC DNA]</scope>
    <source>
        <strain evidence="9">Chelidonia</strain>
        <tissue evidence="9">Blood</tissue>
    </source>
</reference>
<protein>
    <recommendedName>
        <fullName evidence="5">E3 ubiquitin-protein ligase</fullName>
        <ecNumber evidence="5">2.3.2.27</ecNumber>
    </recommendedName>
</protein>
<comment type="similarity">
    <text evidence="5">Belongs to the Deltex family.</text>
</comment>
<dbReference type="EC" id="2.3.2.27" evidence="5"/>
<comment type="catalytic activity">
    <reaction evidence="1 5">
        <text>S-ubiquitinyl-[E2 ubiquitin-conjugating enzyme]-L-cysteine + [acceptor protein]-L-lysine = [E2 ubiquitin-conjugating enzyme]-L-cysteine + N(6)-ubiquitinyl-[acceptor protein]-L-lysine.</text>
        <dbReference type="EC" id="2.3.2.27"/>
    </reaction>
</comment>
<evidence type="ECO:0000256" key="2">
    <source>
        <dbReference type="ARBA" id="ARBA00004906"/>
    </source>
</evidence>
<feature type="compositionally biased region" description="Basic and acidic residues" evidence="6">
    <location>
        <begin position="82"/>
        <end position="106"/>
    </location>
</feature>
<feature type="transmembrane region" description="Helical" evidence="7">
    <location>
        <begin position="311"/>
        <end position="332"/>
    </location>
</feature>
<dbReference type="InterPro" id="IPR039399">
    <property type="entry name" value="Deltex_C_sf"/>
</dbReference>
<feature type="compositionally biased region" description="Low complexity" evidence="6">
    <location>
        <begin position="69"/>
        <end position="81"/>
    </location>
</feature>
<evidence type="ECO:0000259" key="8">
    <source>
        <dbReference type="Pfam" id="PF18102"/>
    </source>
</evidence>
<sequence length="481" mass="51755">MSGCGGAAKSRVTVAQARVWEFVTRERSARLALLAQEGRACGSWWTARPPSSTCCSSAPRPGPPRRRGALPGPQGAQGAAQGDREGAEEARPAARREREGSRERGRSRPPRGAGAARTRSRQRGSAPSAWARCAGRATLERCRHSFCGECIARALQVRSALPRLRPLLRAAGGQPAPDGAHAGDPRRRAAAARLYEAFGTIIIQYVFPPGVQGVEHPNPGVRYPGTTRVAYMPDCPEGNKVLGLFRKAFAQRLTFTVGTSLTTGRAKRHHMERHPPQDQLHRRAPAHRQQQQQHQQHHQHQQSSAPSPAPASPIIIIITIITITITIIITIITITITIITITITITIIIITITITIIPIPIPIPFLSRFPELNPEFLTCDHSARACARCVNKLGAAGASCPCQEPPGDHTWAVPGVLCQVTTSGQFQVTTPGQFQVTTPGQFQVTTSGQFQVTTSGAVPGDHTWAVPGDHIWAVPGVPGAR</sequence>
<dbReference type="GO" id="GO:0007219">
    <property type="term" value="P:Notch signaling pathway"/>
    <property type="evidence" value="ECO:0007669"/>
    <property type="project" value="InterPro"/>
</dbReference>